<evidence type="ECO:0000313" key="3">
    <source>
        <dbReference type="Proteomes" id="UP000053593"/>
    </source>
</evidence>
<protein>
    <submittedName>
        <fullName evidence="2">Uncharacterized protein</fullName>
    </submittedName>
</protein>
<dbReference type="AlphaFoldDB" id="A0A0D0BWW8"/>
<proteinExistence type="predicted"/>
<keyword evidence="1" id="KW-1133">Transmembrane helix</keyword>
<feature type="transmembrane region" description="Helical" evidence="1">
    <location>
        <begin position="6"/>
        <end position="24"/>
    </location>
</feature>
<reference evidence="2 3" key="1">
    <citation type="submission" date="2014-04" db="EMBL/GenBank/DDBJ databases">
        <title>Evolutionary Origins and Diversification of the Mycorrhizal Mutualists.</title>
        <authorList>
            <consortium name="DOE Joint Genome Institute"/>
            <consortium name="Mycorrhizal Genomics Consortium"/>
            <person name="Kohler A."/>
            <person name="Kuo A."/>
            <person name="Nagy L.G."/>
            <person name="Floudas D."/>
            <person name="Copeland A."/>
            <person name="Barry K.W."/>
            <person name="Cichocki N."/>
            <person name="Veneault-Fourrey C."/>
            <person name="LaButti K."/>
            <person name="Lindquist E.A."/>
            <person name="Lipzen A."/>
            <person name="Lundell T."/>
            <person name="Morin E."/>
            <person name="Murat C."/>
            <person name="Riley R."/>
            <person name="Ohm R."/>
            <person name="Sun H."/>
            <person name="Tunlid A."/>
            <person name="Henrissat B."/>
            <person name="Grigoriev I.V."/>
            <person name="Hibbett D.S."/>
            <person name="Martin F."/>
        </authorList>
    </citation>
    <scope>NUCLEOTIDE SEQUENCE [LARGE SCALE GENOMIC DNA]</scope>
    <source>
        <strain evidence="2 3">FD-317 M1</strain>
    </source>
</reference>
<evidence type="ECO:0000256" key="1">
    <source>
        <dbReference type="SAM" id="Phobius"/>
    </source>
</evidence>
<accession>A0A0D0BWW8</accession>
<sequence>MTYPKLHLGSLALTPLAVVIFLMLDSKSGWSWWGLRLLHLLRCLRLRSCFLLITCGYLVCTTAPRSTSTIAYFVYVHADALGNRSEIASETEVSSYSSFGHTQYFYLILTINIYASFVDLQVFGMIFRPR</sequence>
<dbReference type="HOGENOM" id="CLU_1938412_0_0_1"/>
<keyword evidence="3" id="KW-1185">Reference proteome</keyword>
<feature type="transmembrane region" description="Helical" evidence="1">
    <location>
        <begin position="104"/>
        <end position="127"/>
    </location>
</feature>
<dbReference type="Proteomes" id="UP000053593">
    <property type="component" value="Unassembled WGS sequence"/>
</dbReference>
<dbReference type="EMBL" id="KN834818">
    <property type="protein sequence ID" value="KIK54239.1"/>
    <property type="molecule type" value="Genomic_DNA"/>
</dbReference>
<gene>
    <name evidence="2" type="ORF">GYMLUDRAFT_916253</name>
</gene>
<name>A0A0D0BWW8_9AGAR</name>
<keyword evidence="1" id="KW-0812">Transmembrane</keyword>
<evidence type="ECO:0000313" key="2">
    <source>
        <dbReference type="EMBL" id="KIK54239.1"/>
    </source>
</evidence>
<keyword evidence="1" id="KW-0472">Membrane</keyword>
<organism evidence="2 3">
    <name type="scientific">Collybiopsis luxurians FD-317 M1</name>
    <dbReference type="NCBI Taxonomy" id="944289"/>
    <lineage>
        <taxon>Eukaryota</taxon>
        <taxon>Fungi</taxon>
        <taxon>Dikarya</taxon>
        <taxon>Basidiomycota</taxon>
        <taxon>Agaricomycotina</taxon>
        <taxon>Agaricomycetes</taxon>
        <taxon>Agaricomycetidae</taxon>
        <taxon>Agaricales</taxon>
        <taxon>Marasmiineae</taxon>
        <taxon>Omphalotaceae</taxon>
        <taxon>Collybiopsis</taxon>
        <taxon>Collybiopsis luxurians</taxon>
    </lineage>
</organism>